<dbReference type="UniPathway" id="UPA00223">
    <property type="reaction ID" value="UER00999"/>
</dbReference>
<comment type="pathway">
    <text evidence="1 6">Carbohydrate metabolism; tricarboxylic acid cycle; succinate from succinyl-CoA (ligase route): step 1/1.</text>
</comment>
<evidence type="ECO:0000313" key="11">
    <source>
        <dbReference type="Proteomes" id="UP000007800"/>
    </source>
</evidence>
<dbReference type="SMART" id="SM00881">
    <property type="entry name" value="CoA_binding"/>
    <property type="match status" value="1"/>
</dbReference>
<dbReference type="PRINTS" id="PR01798">
    <property type="entry name" value="SCOASYNTHASE"/>
</dbReference>
<dbReference type="NCBIfam" id="TIGR01019">
    <property type="entry name" value="sucCoAalpha"/>
    <property type="match status" value="1"/>
</dbReference>
<dbReference type="FunCoup" id="C5LHF5">
    <property type="interactions" value="656"/>
</dbReference>
<proteinExistence type="inferred from homology"/>
<gene>
    <name evidence="10" type="ORF">Pmar_PMAR017379</name>
</gene>
<accession>C5LHF5</accession>
<dbReference type="Pfam" id="PF02629">
    <property type="entry name" value="CoA_binding"/>
    <property type="match status" value="1"/>
</dbReference>
<dbReference type="AlphaFoldDB" id="C5LHF5"/>
<dbReference type="RefSeq" id="XP_002772148.1">
    <property type="nucleotide sequence ID" value="XM_002772102.1"/>
</dbReference>
<evidence type="ECO:0000256" key="8">
    <source>
        <dbReference type="RuleBase" id="RU000677"/>
    </source>
</evidence>
<reference evidence="10 11" key="1">
    <citation type="submission" date="2008-07" db="EMBL/GenBank/DDBJ databases">
        <authorList>
            <person name="El-Sayed N."/>
            <person name="Caler E."/>
            <person name="Inman J."/>
            <person name="Amedeo P."/>
            <person name="Hass B."/>
            <person name="Wortman J."/>
        </authorList>
    </citation>
    <scope>NUCLEOTIDE SEQUENCE [LARGE SCALE GENOMIC DNA]</scope>
    <source>
        <strain evidence="11">ATCC 50983 / TXsc</strain>
    </source>
</reference>
<dbReference type="HAMAP" id="MF_01988">
    <property type="entry name" value="Succ_CoA_alpha"/>
    <property type="match status" value="1"/>
</dbReference>
<evidence type="ECO:0000256" key="2">
    <source>
        <dbReference type="ARBA" id="ARBA00022532"/>
    </source>
</evidence>
<comment type="similarity">
    <text evidence="6 8">Belongs to the succinate/malate CoA ligase alpha subunit family.</text>
</comment>
<sequence>MLSTLVSRGIAASVPLSSLKGRAFSSTARVWVDKNTKVICQGLTGKQGTFHTAQAIEYGTKMVGGVNPKKAGTTHNVGDKNLPIFANVMEARQATGADASVVYVPPFAAASACLEAIEAEIPLLVCITEGIPQHDMVKVKAALKMAGGKTRLIGPNCPGIIKPGECKIGIMPGYIHKKGKIGVVSRSGTLTYEAVNQTTEVGLGQSTVVGIGGDPFNGTNFIDCLERFVQDPQTEGIILIGEIGGAAEEEAAEWLKENNKDNKPVVSFIAGVTAPPGRRMGHAGAIISGGKGTAATKIAALEACGANVVRSPADLGIKMLEMYKQRYPDRSI</sequence>
<evidence type="ECO:0000256" key="4">
    <source>
        <dbReference type="ARBA" id="ARBA00022741"/>
    </source>
</evidence>
<dbReference type="Proteomes" id="UP000007800">
    <property type="component" value="Unassembled WGS sequence"/>
</dbReference>
<protein>
    <recommendedName>
        <fullName evidence="6">Succinate--CoA ligase [ADP-forming] subunit alpha, mitochondrial</fullName>
        <ecNumber evidence="6">6.2.1.5</ecNumber>
    </recommendedName>
    <alternativeName>
        <fullName evidence="6">Succinyl-CoA synthetase subunit alpha</fullName>
        <shortName evidence="6">SCS-alpha</shortName>
    </alternativeName>
</protein>
<dbReference type="InterPro" id="IPR005810">
    <property type="entry name" value="CoA_lig_alpha"/>
</dbReference>
<comment type="subunit">
    <text evidence="5">Heterodimer of an alpha and a beta subunit. Different beta subunits determine nucleotide specificity. Together with the ATP-specific beta subunit SUCLA2, forms an ADP-forming succinyl-CoA synthetase (A-SCS). Together with the GTP-specific beta subunit SUCLG2 forms a GDP-forming succinyl-CoA synthetase (G-SCS).</text>
</comment>
<dbReference type="InParanoid" id="C5LHF5"/>
<keyword evidence="3 6" id="KW-0436">Ligase</keyword>
<dbReference type="PROSITE" id="PS00399">
    <property type="entry name" value="SUCCINYL_COA_LIG_2"/>
    <property type="match status" value="1"/>
</dbReference>
<dbReference type="PIRSF" id="PIRSF001553">
    <property type="entry name" value="SucCS_alpha"/>
    <property type="match status" value="1"/>
</dbReference>
<dbReference type="EMBL" id="GG682011">
    <property type="protein sequence ID" value="EER03964.1"/>
    <property type="molecule type" value="Genomic_DNA"/>
</dbReference>
<feature type="domain" description="CoA-binding" evidence="9">
    <location>
        <begin position="31"/>
        <end position="131"/>
    </location>
</feature>
<dbReference type="InterPro" id="IPR005811">
    <property type="entry name" value="SUCC_ACL_C"/>
</dbReference>
<dbReference type="InterPro" id="IPR017440">
    <property type="entry name" value="Cit_synth/succinyl-CoA_lig_AS"/>
</dbReference>
<dbReference type="FunFam" id="3.40.50.261:FF:000005">
    <property type="entry name" value="Succinate--CoA ligase [ADP-forming] subunit alpha, mitochondrial"/>
    <property type="match status" value="1"/>
</dbReference>
<feature type="binding site" evidence="6">
    <location>
        <begin position="127"/>
        <end position="129"/>
    </location>
    <ligand>
        <name>CoA</name>
        <dbReference type="ChEBI" id="CHEBI:57287"/>
    </ligand>
</feature>
<evidence type="ECO:0000256" key="1">
    <source>
        <dbReference type="ARBA" id="ARBA00005064"/>
    </source>
</evidence>
<evidence type="ECO:0000256" key="7">
    <source>
        <dbReference type="PIRSR" id="PIRSR001553-1"/>
    </source>
</evidence>
<dbReference type="GO" id="GO:0000166">
    <property type="term" value="F:nucleotide binding"/>
    <property type="evidence" value="ECO:0007669"/>
    <property type="project" value="UniProtKB-KW"/>
</dbReference>
<dbReference type="InterPro" id="IPR016102">
    <property type="entry name" value="Succinyl-CoA_synth-like"/>
</dbReference>
<dbReference type="GO" id="GO:0004775">
    <property type="term" value="F:succinate-CoA ligase (ADP-forming) activity"/>
    <property type="evidence" value="ECO:0007669"/>
    <property type="project" value="UniProtKB-UniRule"/>
</dbReference>
<comment type="function">
    <text evidence="6">Succinyl-CoA synthetase functions in the citric acid cycle (TCA), coupling the hydrolysis of succinyl-CoA to the synthesis of ATP and thus represents the only step of substrate-level phosphorylation in the TCA. The alpha subunit of the enzyme binds the substrates coenzyme A and phosphate, while succinate binding and nucleotide specificity is provided by the beta subunit.</text>
</comment>
<dbReference type="SUPFAM" id="SSF51735">
    <property type="entry name" value="NAD(P)-binding Rossmann-fold domains"/>
    <property type="match status" value="1"/>
</dbReference>
<dbReference type="Pfam" id="PF00549">
    <property type="entry name" value="Ligase_CoA"/>
    <property type="match status" value="1"/>
</dbReference>
<comment type="catalytic activity">
    <reaction evidence="6">
        <text>succinate + ATP + CoA = succinyl-CoA + ADP + phosphate</text>
        <dbReference type="Rhea" id="RHEA:17661"/>
        <dbReference type="ChEBI" id="CHEBI:30031"/>
        <dbReference type="ChEBI" id="CHEBI:30616"/>
        <dbReference type="ChEBI" id="CHEBI:43474"/>
        <dbReference type="ChEBI" id="CHEBI:57287"/>
        <dbReference type="ChEBI" id="CHEBI:57292"/>
        <dbReference type="ChEBI" id="CHEBI:456216"/>
        <dbReference type="EC" id="6.2.1.5"/>
    </reaction>
</comment>
<feature type="binding site" evidence="6">
    <location>
        <position position="70"/>
    </location>
    <ligand>
        <name>CoA</name>
        <dbReference type="ChEBI" id="CHEBI:57287"/>
    </ligand>
</feature>
<dbReference type="PANTHER" id="PTHR11117:SF2">
    <property type="entry name" value="SUCCINATE--COA LIGASE [ADP_GDP-FORMING] SUBUNIT ALPHA, MITOCHONDRIAL"/>
    <property type="match status" value="1"/>
</dbReference>
<dbReference type="FunFam" id="3.40.50.720:FF:000002">
    <property type="entry name" value="Succinate--CoA ligase [ADP-forming] subunit alpha"/>
    <property type="match status" value="1"/>
</dbReference>
<dbReference type="PANTHER" id="PTHR11117">
    <property type="entry name" value="SUCCINYL-COA LIGASE SUBUNIT ALPHA"/>
    <property type="match status" value="1"/>
</dbReference>
<dbReference type="Gene3D" id="3.40.50.720">
    <property type="entry name" value="NAD(P)-binding Rossmann-like Domain"/>
    <property type="match status" value="1"/>
</dbReference>
<dbReference type="InterPro" id="IPR033847">
    <property type="entry name" value="Citrt_syn/SCS-alpha_CS"/>
</dbReference>
<name>C5LHF5_PERM5</name>
<dbReference type="GO" id="GO:0005739">
    <property type="term" value="C:mitochondrion"/>
    <property type="evidence" value="ECO:0007669"/>
    <property type="project" value="UniProtKB-SubCell"/>
</dbReference>
<dbReference type="InterPro" id="IPR003781">
    <property type="entry name" value="CoA-bd"/>
</dbReference>
<feature type="binding site" evidence="6">
    <location>
        <position position="192"/>
    </location>
    <ligand>
        <name>substrate</name>
        <note>ligand shared with subunit beta</note>
    </ligand>
</feature>
<evidence type="ECO:0000259" key="9">
    <source>
        <dbReference type="SMART" id="SM00881"/>
    </source>
</evidence>
<evidence type="ECO:0000313" key="10">
    <source>
        <dbReference type="EMBL" id="EER03964.1"/>
    </source>
</evidence>
<evidence type="ECO:0000256" key="3">
    <source>
        <dbReference type="ARBA" id="ARBA00022598"/>
    </source>
</evidence>
<keyword evidence="4 6" id="KW-0547">Nucleotide-binding</keyword>
<keyword evidence="2 6" id="KW-0816">Tricarboxylic acid cycle</keyword>
<feature type="active site" description="Tele-phosphohistidine intermediate" evidence="6 7">
    <location>
        <position position="282"/>
    </location>
</feature>
<dbReference type="Gene3D" id="3.40.50.261">
    <property type="entry name" value="Succinyl-CoA synthetase domains"/>
    <property type="match status" value="1"/>
</dbReference>
<dbReference type="GO" id="GO:0004776">
    <property type="term" value="F:succinate-CoA ligase (GDP-forming) activity"/>
    <property type="evidence" value="ECO:0007669"/>
    <property type="project" value="TreeGrafter"/>
</dbReference>
<keyword evidence="6" id="KW-0496">Mitochondrion</keyword>
<dbReference type="OrthoDB" id="1664372at2759"/>
<dbReference type="GO" id="GO:0009361">
    <property type="term" value="C:succinate-CoA ligase complex (ADP-forming)"/>
    <property type="evidence" value="ECO:0007669"/>
    <property type="project" value="TreeGrafter"/>
</dbReference>
<feature type="binding site" evidence="6">
    <location>
        <begin position="44"/>
        <end position="47"/>
    </location>
    <ligand>
        <name>CoA</name>
        <dbReference type="ChEBI" id="CHEBI:57287"/>
    </ligand>
</feature>
<evidence type="ECO:0000256" key="6">
    <source>
        <dbReference type="HAMAP-Rule" id="MF_03222"/>
    </source>
</evidence>
<dbReference type="SUPFAM" id="SSF52210">
    <property type="entry name" value="Succinyl-CoA synthetase domains"/>
    <property type="match status" value="1"/>
</dbReference>
<dbReference type="EC" id="6.2.1.5" evidence="6"/>
<keyword evidence="11" id="KW-1185">Reference proteome</keyword>
<dbReference type="GeneID" id="9044713"/>
<evidence type="ECO:0000256" key="5">
    <source>
        <dbReference type="ARBA" id="ARBA00061754"/>
    </source>
</evidence>
<dbReference type="PROSITE" id="PS01216">
    <property type="entry name" value="SUCCINYL_COA_LIG_1"/>
    <property type="match status" value="1"/>
</dbReference>
<dbReference type="NCBIfam" id="NF004230">
    <property type="entry name" value="PRK05678.1"/>
    <property type="match status" value="1"/>
</dbReference>
<dbReference type="OMA" id="VIICITE"/>
<dbReference type="GO" id="GO:0006099">
    <property type="term" value="P:tricarboxylic acid cycle"/>
    <property type="evidence" value="ECO:0007669"/>
    <property type="project" value="UniProtKB-UniRule"/>
</dbReference>
<comment type="subcellular location">
    <subcellularLocation>
        <location evidence="6">Mitochondrion</location>
    </subcellularLocation>
</comment>
<organism evidence="11">
    <name type="scientific">Perkinsus marinus (strain ATCC 50983 / TXsc)</name>
    <dbReference type="NCBI Taxonomy" id="423536"/>
    <lineage>
        <taxon>Eukaryota</taxon>
        <taxon>Sar</taxon>
        <taxon>Alveolata</taxon>
        <taxon>Perkinsozoa</taxon>
        <taxon>Perkinsea</taxon>
        <taxon>Perkinsida</taxon>
        <taxon>Perkinsidae</taxon>
        <taxon>Perkinsus</taxon>
    </lineage>
</organism>
<dbReference type="InterPro" id="IPR036291">
    <property type="entry name" value="NAD(P)-bd_dom_sf"/>
</dbReference>